<proteinExistence type="predicted"/>
<organism evidence="1">
    <name type="scientific">Euplotes harpa</name>
    <dbReference type="NCBI Taxonomy" id="151035"/>
    <lineage>
        <taxon>Eukaryota</taxon>
        <taxon>Sar</taxon>
        <taxon>Alveolata</taxon>
        <taxon>Ciliophora</taxon>
        <taxon>Intramacronucleata</taxon>
        <taxon>Spirotrichea</taxon>
        <taxon>Hypotrichia</taxon>
        <taxon>Euplotida</taxon>
        <taxon>Euplotidae</taxon>
        <taxon>Euplotes</taxon>
    </lineage>
</organism>
<dbReference type="EMBL" id="HBII01003729">
    <property type="protein sequence ID" value="CAE0342822.1"/>
    <property type="molecule type" value="Transcribed_RNA"/>
</dbReference>
<gene>
    <name evidence="1" type="ORF">EHAR0213_LOCUS1729</name>
</gene>
<protein>
    <submittedName>
        <fullName evidence="1">Uncharacterized protein</fullName>
    </submittedName>
</protein>
<sequence length="118" mass="13645">MDEDSDIKLVKISSRINPYIKDVHEENSSFVATPKICRKTCSVKLSSTKRVCQLIRNSQKEIRSNRLNQKLGWENFECKNVVNSISKFAKPTNSPRRRKANSSIRPSFIQRKLSAFDK</sequence>
<name>A0A7S3J0U4_9SPIT</name>
<dbReference type="AlphaFoldDB" id="A0A7S3J0U4"/>
<accession>A0A7S3J0U4</accession>
<reference evidence="1" key="1">
    <citation type="submission" date="2021-01" db="EMBL/GenBank/DDBJ databases">
        <authorList>
            <person name="Corre E."/>
            <person name="Pelletier E."/>
            <person name="Niang G."/>
            <person name="Scheremetjew M."/>
            <person name="Finn R."/>
            <person name="Kale V."/>
            <person name="Holt S."/>
            <person name="Cochrane G."/>
            <person name="Meng A."/>
            <person name="Brown T."/>
            <person name="Cohen L."/>
        </authorList>
    </citation>
    <scope>NUCLEOTIDE SEQUENCE</scope>
    <source>
        <strain evidence="1">FSP1.4</strain>
    </source>
</reference>
<evidence type="ECO:0000313" key="1">
    <source>
        <dbReference type="EMBL" id="CAE0342822.1"/>
    </source>
</evidence>